<feature type="transmembrane region" description="Helical" evidence="8">
    <location>
        <begin position="93"/>
        <end position="111"/>
    </location>
</feature>
<dbReference type="NCBIfam" id="NF008346">
    <property type="entry name" value="PRK11128.1"/>
    <property type="match status" value="1"/>
</dbReference>
<feature type="domain" description="Major facilitator superfamily associated" evidence="9">
    <location>
        <begin position="6"/>
        <end position="352"/>
    </location>
</feature>
<organism evidence="10 11">
    <name type="scientific">Lihuaxuella thermophila</name>
    <dbReference type="NCBI Taxonomy" id="1173111"/>
    <lineage>
        <taxon>Bacteria</taxon>
        <taxon>Bacillati</taxon>
        <taxon>Bacillota</taxon>
        <taxon>Bacilli</taxon>
        <taxon>Bacillales</taxon>
        <taxon>Thermoactinomycetaceae</taxon>
        <taxon>Lihuaxuella</taxon>
    </lineage>
</organism>
<evidence type="ECO:0000256" key="1">
    <source>
        <dbReference type="ARBA" id="ARBA00004429"/>
    </source>
</evidence>
<dbReference type="AlphaFoldDB" id="A0A1H8H6B5"/>
<dbReference type="GO" id="GO:0005886">
    <property type="term" value="C:plasma membrane"/>
    <property type="evidence" value="ECO:0007669"/>
    <property type="project" value="UniProtKB-SubCell"/>
</dbReference>
<dbReference type="Pfam" id="PF12832">
    <property type="entry name" value="MFS_1_like"/>
    <property type="match status" value="1"/>
</dbReference>
<evidence type="ECO:0000256" key="4">
    <source>
        <dbReference type="ARBA" id="ARBA00022519"/>
    </source>
</evidence>
<protein>
    <submittedName>
        <fullName evidence="10">MFS transporter, PPP family, 3-phenylpropionic acid transporter</fullName>
    </submittedName>
</protein>
<dbReference type="STRING" id="1173111.SAMN05444955_11353"/>
<sequence length="397" mass="44299">MEKQSWMSLRFFTFFFTWGVFIPYWTAWLTTKGFSIEDAGLFVAVGLIVRAIATFYIFPALCRRFPLSSLFKWVPLISTVVLLGFIPFDRVEILMAVTVIFALTYPILLPMNETMATLLARDHQLDYGKSRLWGSVGYIAALVLTGWLTSRYGDTLIVYIMLASCAVLSLQAFAGEAKTVQSRQEQAKAPLMDLFKSPAFVICLAICMLIQGAHAAYNGFGVVYLQQLKVDNTLIGWIMVLAVISEIAFFYLSKRFFTNMSVPVMFTIAAISSVIRWLAVYLFHDVTVFLLSQTMHSMTFGLTHFAFIKFVNEHLPGDTIAPAQGVYSALAMSLFPGILTVACGYLYAFSSHLPFLGMALVSFPCLFLCYMLQKRLAGMQMNSSFQQGAGAVARAKP</sequence>
<feature type="transmembrane region" description="Helical" evidence="8">
    <location>
        <begin position="156"/>
        <end position="174"/>
    </location>
</feature>
<keyword evidence="6 8" id="KW-1133">Transmembrane helix</keyword>
<dbReference type="NCBIfam" id="NF037955">
    <property type="entry name" value="mfs"/>
    <property type="match status" value="1"/>
</dbReference>
<dbReference type="RefSeq" id="WP_089970619.1">
    <property type="nucleotide sequence ID" value="NZ_FOCQ01000013.1"/>
</dbReference>
<feature type="transmembrane region" description="Helical" evidence="8">
    <location>
        <begin position="329"/>
        <end position="347"/>
    </location>
</feature>
<evidence type="ECO:0000256" key="3">
    <source>
        <dbReference type="ARBA" id="ARBA00022475"/>
    </source>
</evidence>
<dbReference type="PANTHER" id="PTHR23522">
    <property type="entry name" value="BLL5896 PROTEIN"/>
    <property type="match status" value="1"/>
</dbReference>
<evidence type="ECO:0000313" key="11">
    <source>
        <dbReference type="Proteomes" id="UP000199695"/>
    </source>
</evidence>
<proteinExistence type="predicted"/>
<dbReference type="Gene3D" id="1.20.1250.20">
    <property type="entry name" value="MFS general substrate transporter like domains"/>
    <property type="match status" value="2"/>
</dbReference>
<evidence type="ECO:0000256" key="8">
    <source>
        <dbReference type="SAM" id="Phobius"/>
    </source>
</evidence>
<feature type="transmembrane region" description="Helical" evidence="8">
    <location>
        <begin position="70"/>
        <end position="87"/>
    </location>
</feature>
<feature type="transmembrane region" description="Helical" evidence="8">
    <location>
        <begin position="132"/>
        <end position="150"/>
    </location>
</feature>
<dbReference type="PIRSF" id="PIRSF004925">
    <property type="entry name" value="HcaT"/>
    <property type="match status" value="1"/>
</dbReference>
<dbReference type="GO" id="GO:0030395">
    <property type="term" value="F:lactose binding"/>
    <property type="evidence" value="ECO:0007669"/>
    <property type="project" value="TreeGrafter"/>
</dbReference>
<reference evidence="10 11" key="1">
    <citation type="submission" date="2016-10" db="EMBL/GenBank/DDBJ databases">
        <authorList>
            <person name="de Groot N.N."/>
        </authorList>
    </citation>
    <scope>NUCLEOTIDE SEQUENCE [LARGE SCALE GENOMIC DNA]</scope>
    <source>
        <strain evidence="10 11">DSM 46701</strain>
    </source>
</reference>
<dbReference type="InterPro" id="IPR026032">
    <property type="entry name" value="HcaT-like"/>
</dbReference>
<dbReference type="SUPFAM" id="SSF103473">
    <property type="entry name" value="MFS general substrate transporter"/>
    <property type="match status" value="1"/>
</dbReference>
<feature type="transmembrane region" description="Helical" evidence="8">
    <location>
        <begin position="7"/>
        <end position="27"/>
    </location>
</feature>
<gene>
    <name evidence="10" type="ORF">SAMN05444955_11353</name>
</gene>
<keyword evidence="2" id="KW-0813">Transport</keyword>
<evidence type="ECO:0000256" key="7">
    <source>
        <dbReference type="ARBA" id="ARBA00023136"/>
    </source>
</evidence>
<feature type="transmembrane region" description="Helical" evidence="8">
    <location>
        <begin position="353"/>
        <end position="372"/>
    </location>
</feature>
<feature type="transmembrane region" description="Helical" evidence="8">
    <location>
        <begin position="264"/>
        <end position="283"/>
    </location>
</feature>
<accession>A0A1H8H6B5</accession>
<dbReference type="OrthoDB" id="9150135at2"/>
<feature type="transmembrane region" description="Helical" evidence="8">
    <location>
        <begin position="39"/>
        <end position="58"/>
    </location>
</feature>
<feature type="transmembrane region" description="Helical" evidence="8">
    <location>
        <begin position="289"/>
        <end position="308"/>
    </location>
</feature>
<dbReference type="InterPro" id="IPR024989">
    <property type="entry name" value="MFS_assoc_dom"/>
</dbReference>
<feature type="transmembrane region" description="Helical" evidence="8">
    <location>
        <begin position="194"/>
        <end position="214"/>
    </location>
</feature>
<evidence type="ECO:0000256" key="5">
    <source>
        <dbReference type="ARBA" id="ARBA00022692"/>
    </source>
</evidence>
<keyword evidence="4" id="KW-0997">Cell inner membrane</keyword>
<keyword evidence="3" id="KW-1003">Cell membrane</keyword>
<dbReference type="Proteomes" id="UP000199695">
    <property type="component" value="Unassembled WGS sequence"/>
</dbReference>
<dbReference type="InterPro" id="IPR036259">
    <property type="entry name" value="MFS_trans_sf"/>
</dbReference>
<evidence type="ECO:0000259" key="9">
    <source>
        <dbReference type="Pfam" id="PF12832"/>
    </source>
</evidence>
<feature type="transmembrane region" description="Helical" evidence="8">
    <location>
        <begin position="234"/>
        <end position="252"/>
    </location>
</feature>
<keyword evidence="5 8" id="KW-0812">Transmembrane</keyword>
<dbReference type="EMBL" id="FOCQ01000013">
    <property type="protein sequence ID" value="SEN51550.1"/>
    <property type="molecule type" value="Genomic_DNA"/>
</dbReference>
<evidence type="ECO:0000313" key="10">
    <source>
        <dbReference type="EMBL" id="SEN51550.1"/>
    </source>
</evidence>
<evidence type="ECO:0000256" key="6">
    <source>
        <dbReference type="ARBA" id="ARBA00022989"/>
    </source>
</evidence>
<keyword evidence="11" id="KW-1185">Reference proteome</keyword>
<dbReference type="PANTHER" id="PTHR23522:SF10">
    <property type="entry name" value="3-PHENYLPROPIONIC ACID TRANSPORTER-RELATED"/>
    <property type="match status" value="1"/>
</dbReference>
<dbReference type="GO" id="GO:0015528">
    <property type="term" value="F:lactose:proton symporter activity"/>
    <property type="evidence" value="ECO:0007669"/>
    <property type="project" value="TreeGrafter"/>
</dbReference>
<evidence type="ECO:0000256" key="2">
    <source>
        <dbReference type="ARBA" id="ARBA00022448"/>
    </source>
</evidence>
<name>A0A1H8H6B5_9BACL</name>
<comment type="subcellular location">
    <subcellularLocation>
        <location evidence="1">Cell inner membrane</location>
        <topology evidence="1">Multi-pass membrane protein</topology>
    </subcellularLocation>
</comment>
<keyword evidence="7 8" id="KW-0472">Membrane</keyword>